<name>A0A448YWE9_9STRA</name>
<gene>
    <name evidence="8" type="ORF">PSNMU_V1.4_AUG-EV-PASAV3_0008040</name>
</gene>
<keyword evidence="3" id="KW-0812">Transmembrane</keyword>
<dbReference type="InterPro" id="IPR026050">
    <property type="entry name" value="C1GALT1/C1GALT1_chp1"/>
</dbReference>
<dbReference type="Proteomes" id="UP000291116">
    <property type="component" value="Unassembled WGS sequence"/>
</dbReference>
<dbReference type="EMBL" id="CAACVS010000019">
    <property type="protein sequence ID" value="VEU34110.1"/>
    <property type="molecule type" value="Genomic_DNA"/>
</dbReference>
<comment type="similarity">
    <text evidence="2">Belongs to the glycosyltransferase 31 family. Beta3-Gal-T subfamily.</text>
</comment>
<protein>
    <recommendedName>
        <fullName evidence="10">N-acetylgalactosaminide beta-1,3-galactosyltransferase</fullName>
    </recommendedName>
</protein>
<proteinExistence type="inferred from homology"/>
<evidence type="ECO:0000256" key="5">
    <source>
        <dbReference type="ARBA" id="ARBA00022989"/>
    </source>
</evidence>
<evidence type="ECO:0000313" key="8">
    <source>
        <dbReference type="EMBL" id="VEU34110.1"/>
    </source>
</evidence>
<keyword evidence="9" id="KW-1185">Reference proteome</keyword>
<dbReference type="GO" id="GO:0016020">
    <property type="term" value="C:membrane"/>
    <property type="evidence" value="ECO:0007669"/>
    <property type="project" value="UniProtKB-SubCell"/>
</dbReference>
<evidence type="ECO:0000256" key="4">
    <source>
        <dbReference type="ARBA" id="ARBA00022968"/>
    </source>
</evidence>
<keyword evidence="4" id="KW-0735">Signal-anchor</keyword>
<reference evidence="8 9" key="1">
    <citation type="submission" date="2019-01" db="EMBL/GenBank/DDBJ databases">
        <authorList>
            <person name="Ferrante I. M."/>
        </authorList>
    </citation>
    <scope>NUCLEOTIDE SEQUENCE [LARGE SCALE GENOMIC DNA]</scope>
    <source>
        <strain evidence="8 9">B856</strain>
    </source>
</reference>
<dbReference type="Gene3D" id="3.90.550.50">
    <property type="match status" value="1"/>
</dbReference>
<dbReference type="GO" id="GO:0016263">
    <property type="term" value="F:glycoprotein-N-acetylgalactosamine 3-beta-galactosyltransferase activity"/>
    <property type="evidence" value="ECO:0007669"/>
    <property type="project" value="TreeGrafter"/>
</dbReference>
<evidence type="ECO:0000256" key="6">
    <source>
        <dbReference type="ARBA" id="ARBA00023136"/>
    </source>
</evidence>
<dbReference type="PANTHER" id="PTHR23033:SF14">
    <property type="entry name" value="GLYCOPROTEIN-N-ACETYLGALACTOSAMINE 3-BETA-GALACTOSYLTRANSFERASE 1-RELATED"/>
    <property type="match status" value="1"/>
</dbReference>
<dbReference type="PANTHER" id="PTHR23033">
    <property type="entry name" value="BETA1,3-GALACTOSYLTRANSFERASE"/>
    <property type="match status" value="1"/>
</dbReference>
<sequence length="362" mass="41283">MGEAPPRPGFTPDPYGDAEDNNEKAQAVEWIPDVTVLHRMLQAGKDEHGNPWPPPLVTDTNRELCEQIGVFGGQNDDNRVALNAIPMRGKDLLGKGIDYSSTRMKRAPRVLCMVYTMENNHHTNIRAIRETWGPGCDGFLAFSTRDDPRLPAISLPHDGEEAYGNMWQKVRSIWRFVGTHYLEDFDFFFQGGEDLYVLPQNLRSYLADAIDDPNTQDFFGGRRFQQGSQNIFFNSGGAGYALSRATLRKLIDTGLDHPGCFPDKKSSMEDVFIARCLKDVFEIGLVDTRDEKGRERFHPFSPGSHYTWEPPTNGKRDWYEAYNRLWPPKLKEECCAPDSVSFHYMKKPAMVRHVHALLYNCD</sequence>
<feature type="region of interest" description="Disordered" evidence="7">
    <location>
        <begin position="1"/>
        <end position="22"/>
    </location>
</feature>
<evidence type="ECO:0000256" key="2">
    <source>
        <dbReference type="ARBA" id="ARBA00006462"/>
    </source>
</evidence>
<feature type="compositionally biased region" description="Pro residues" evidence="7">
    <location>
        <begin position="1"/>
        <end position="11"/>
    </location>
</feature>
<dbReference type="AlphaFoldDB" id="A0A448YWE9"/>
<dbReference type="OrthoDB" id="414175at2759"/>
<comment type="subcellular location">
    <subcellularLocation>
        <location evidence="1">Membrane</location>
        <topology evidence="1">Single-pass type II membrane protein</topology>
    </subcellularLocation>
</comment>
<evidence type="ECO:0000256" key="7">
    <source>
        <dbReference type="SAM" id="MobiDB-lite"/>
    </source>
</evidence>
<organism evidence="8 9">
    <name type="scientific">Pseudo-nitzschia multistriata</name>
    <dbReference type="NCBI Taxonomy" id="183589"/>
    <lineage>
        <taxon>Eukaryota</taxon>
        <taxon>Sar</taxon>
        <taxon>Stramenopiles</taxon>
        <taxon>Ochrophyta</taxon>
        <taxon>Bacillariophyta</taxon>
        <taxon>Bacillariophyceae</taxon>
        <taxon>Bacillariophycidae</taxon>
        <taxon>Bacillariales</taxon>
        <taxon>Bacillariaceae</taxon>
        <taxon>Pseudo-nitzschia</taxon>
    </lineage>
</organism>
<accession>A0A448YWE9</accession>
<evidence type="ECO:0000313" key="9">
    <source>
        <dbReference type="Proteomes" id="UP000291116"/>
    </source>
</evidence>
<evidence type="ECO:0008006" key="10">
    <source>
        <dbReference type="Google" id="ProtNLM"/>
    </source>
</evidence>
<evidence type="ECO:0000256" key="1">
    <source>
        <dbReference type="ARBA" id="ARBA00004606"/>
    </source>
</evidence>
<keyword evidence="5" id="KW-1133">Transmembrane helix</keyword>
<keyword evidence="6" id="KW-0472">Membrane</keyword>
<evidence type="ECO:0000256" key="3">
    <source>
        <dbReference type="ARBA" id="ARBA00022692"/>
    </source>
</evidence>